<feature type="transmembrane region" description="Helical" evidence="12">
    <location>
        <begin position="191"/>
        <end position="212"/>
    </location>
</feature>
<comment type="function">
    <text evidence="10">Mannosyltransferase that operates in the biosynthetic pathway of dolichol-linked oligosaccharides, the glycan precursors employed in protein asparagine (N)-glycosylation. The assembly of dolichol-linked oligosaccharides begins on the cytosolic side of the endoplasmic reticulum membrane and finishes in its lumen. The sequential addition of sugars to dolichol pyrophosphate produces dolichol-linked oligosaccharides containing fourteen sugars, including two GlcNAcs, nine mannoses and three glucoses. Once assembled, the oligosaccharide is transferred from the lipid to nascent proteins by oligosaccharyltransferases. In the lumen of the endoplasmic reticulum, adds the eighth mannose residue in an alpha-1,6 linkage onto Man(7)GlcNAc(2)-PP-dolichol to produce Man(8)GlcNAc(2)-PP-dolichol.</text>
</comment>
<dbReference type="AlphaFoldDB" id="A0A6B2LEY6"/>
<evidence type="ECO:0000256" key="11">
    <source>
        <dbReference type="ARBA" id="ARBA00048899"/>
    </source>
</evidence>
<proteinExistence type="inferred from homology"/>
<dbReference type="EMBL" id="GIBP01006664">
    <property type="protein sequence ID" value="NDV35633.1"/>
    <property type="molecule type" value="Transcribed_RNA"/>
</dbReference>
<dbReference type="UniPathway" id="UPA00378"/>
<dbReference type="InterPro" id="IPR005599">
    <property type="entry name" value="GPI_mannosylTrfase"/>
</dbReference>
<accession>A0A6B2LEY6</accession>
<protein>
    <recommendedName>
        <fullName evidence="12">Mannosyltransferase</fullName>
        <ecNumber evidence="12">2.4.1.-</ecNumber>
    </recommendedName>
</protein>
<dbReference type="GO" id="GO:0052917">
    <property type="term" value="F:dol-P-Man:Man(7)GlcNAc(2)-PP-Dol alpha-1,6-mannosyltransferase activity"/>
    <property type="evidence" value="ECO:0007669"/>
    <property type="project" value="UniProtKB-EC"/>
</dbReference>
<keyword evidence="7 12" id="KW-0256">Endoplasmic reticulum</keyword>
<dbReference type="GO" id="GO:0005789">
    <property type="term" value="C:endoplasmic reticulum membrane"/>
    <property type="evidence" value="ECO:0007669"/>
    <property type="project" value="UniProtKB-SubCell"/>
</dbReference>
<evidence type="ECO:0000256" key="4">
    <source>
        <dbReference type="ARBA" id="ARBA00022676"/>
    </source>
</evidence>
<dbReference type="EC" id="2.4.1.-" evidence="12"/>
<organism evidence="13">
    <name type="scientific">Arcella intermedia</name>
    <dbReference type="NCBI Taxonomy" id="1963864"/>
    <lineage>
        <taxon>Eukaryota</taxon>
        <taxon>Amoebozoa</taxon>
        <taxon>Tubulinea</taxon>
        <taxon>Elardia</taxon>
        <taxon>Arcellinida</taxon>
        <taxon>Sphaerothecina</taxon>
        <taxon>Arcellidae</taxon>
        <taxon>Arcella</taxon>
    </lineage>
</organism>
<evidence type="ECO:0000256" key="7">
    <source>
        <dbReference type="ARBA" id="ARBA00022824"/>
    </source>
</evidence>
<feature type="transmembrane region" description="Helical" evidence="12">
    <location>
        <begin position="82"/>
        <end position="99"/>
    </location>
</feature>
<evidence type="ECO:0000256" key="10">
    <source>
        <dbReference type="ARBA" id="ARBA00044721"/>
    </source>
</evidence>
<feature type="transmembrane region" description="Helical" evidence="12">
    <location>
        <begin position="106"/>
        <end position="127"/>
    </location>
</feature>
<keyword evidence="9 12" id="KW-0472">Membrane</keyword>
<keyword evidence="6 12" id="KW-0812">Transmembrane</keyword>
<evidence type="ECO:0000256" key="3">
    <source>
        <dbReference type="ARBA" id="ARBA00007063"/>
    </source>
</evidence>
<feature type="transmembrane region" description="Helical" evidence="12">
    <location>
        <begin position="133"/>
        <end position="151"/>
    </location>
</feature>
<evidence type="ECO:0000256" key="12">
    <source>
        <dbReference type="RuleBase" id="RU363075"/>
    </source>
</evidence>
<sequence>MCLVVIGHILICPFTKVEESFNLQAIHDFLFHRLDIQKYDHHMFPGVVPRTFLGAFVVSLVAEPFRMLLDFIGGFDKLAVQYLVRLVLGGLLVTATIHFSNRIKHLFGELVANCFIIITSAQFHIMFYYSRTLPNTFALGLVLLGYSYWLSKEYRKMIAMFTFTMFVFRSEVAVLAGPIVLLELLRKNINFFTFVKSGILFAILSLAVSILFDSFLWNKWLWPEGEVLHYNTYLNKSHNWGV</sequence>
<comment type="pathway">
    <text evidence="2">Protein modification; protein glycosylation.</text>
</comment>
<feature type="transmembrane region" description="Helical" evidence="12">
    <location>
        <begin position="43"/>
        <end position="62"/>
    </location>
</feature>
<dbReference type="Pfam" id="PF03901">
    <property type="entry name" value="Glyco_transf_22"/>
    <property type="match status" value="1"/>
</dbReference>
<dbReference type="GO" id="GO:0006487">
    <property type="term" value="P:protein N-linked glycosylation"/>
    <property type="evidence" value="ECO:0007669"/>
    <property type="project" value="TreeGrafter"/>
</dbReference>
<feature type="transmembrane region" description="Helical" evidence="12">
    <location>
        <begin position="158"/>
        <end position="179"/>
    </location>
</feature>
<evidence type="ECO:0000256" key="8">
    <source>
        <dbReference type="ARBA" id="ARBA00022989"/>
    </source>
</evidence>
<comment type="similarity">
    <text evidence="3 12">Belongs to the glycosyltransferase 22 family.</text>
</comment>
<dbReference type="PANTHER" id="PTHR22760">
    <property type="entry name" value="GLYCOSYLTRANSFERASE"/>
    <property type="match status" value="1"/>
</dbReference>
<evidence type="ECO:0000256" key="9">
    <source>
        <dbReference type="ARBA" id="ARBA00023136"/>
    </source>
</evidence>
<keyword evidence="4 12" id="KW-0328">Glycosyltransferase</keyword>
<comment type="subcellular location">
    <subcellularLocation>
        <location evidence="1 12">Endoplasmic reticulum membrane</location>
        <topology evidence="1 12">Multi-pass membrane protein</topology>
    </subcellularLocation>
</comment>
<evidence type="ECO:0000313" key="13">
    <source>
        <dbReference type="EMBL" id="NDV35633.1"/>
    </source>
</evidence>
<reference evidence="13" key="1">
    <citation type="journal article" date="2020" name="J. Eukaryot. Microbiol.">
        <title>De novo Sequencing, Assembly and Annotation of the Transcriptome for the Free-Living Testate Amoeba Arcella intermedia.</title>
        <authorList>
            <person name="Ribeiro G.M."/>
            <person name="Porfirio-Sousa A.L."/>
            <person name="Maurer-Alcala X.X."/>
            <person name="Katz L.A."/>
            <person name="Lahr D.J.G."/>
        </authorList>
    </citation>
    <scope>NUCLEOTIDE SEQUENCE</scope>
</reference>
<evidence type="ECO:0000256" key="6">
    <source>
        <dbReference type="ARBA" id="ARBA00022692"/>
    </source>
</evidence>
<dbReference type="PANTHER" id="PTHR22760:SF1">
    <property type="entry name" value="DOL-P-MAN:MAN(7)GLCNAC(2)-PP-DOL ALPHA-1,6-MANNOSYLTRANSFERASE"/>
    <property type="match status" value="1"/>
</dbReference>
<comment type="catalytic activity">
    <reaction evidence="11">
        <text>an alpha-D-Man-(1-&gt;2)-alpha-D-Man-(1-&gt;2)-alpha-D-Man-(1-&gt;3)-[alpha-D-Man-(1-&gt;2)-alpha-D-Man-(1-&gt;3)-alpha-D-Man-(1-&gt;6)]-beta-D-Man-(1-&gt;4)-beta-D-GlcNAc-(1-&gt;4)-alpha-D-GlcNAc-diphospho-di-trans,poly-cis-dolichol + a di-trans,poly-cis-dolichyl beta-D-mannosyl phosphate = an alpha-D-Man-(1-&gt;2)-alpha-D-Man-(1-&gt;2)-alpha-D-Man-(1-&gt;3)-[alpha-D-Man-(1-&gt;2)-alpha-D-Man-(1-&gt;3)-[alpha-D-Man-(1-&gt;6)]-alpha-D-Man-(1-&gt;6)]-beta-D-Man-(1-&gt;4)-beta-D-GlcNAc-(1-&gt;4)-alpha-D-GlcNAc-diphospho-di-trans,poly-cis-dolichol + a di-trans,poly-cis-dolichyl phosphate + H(+)</text>
        <dbReference type="Rhea" id="RHEA:29535"/>
        <dbReference type="Rhea" id="RHEA-COMP:19498"/>
        <dbReference type="Rhea" id="RHEA-COMP:19501"/>
        <dbReference type="Rhea" id="RHEA-COMP:19518"/>
        <dbReference type="Rhea" id="RHEA-COMP:19519"/>
        <dbReference type="ChEBI" id="CHEBI:15378"/>
        <dbReference type="ChEBI" id="CHEBI:57683"/>
        <dbReference type="ChEBI" id="CHEBI:58211"/>
        <dbReference type="ChEBI" id="CHEBI:132517"/>
        <dbReference type="ChEBI" id="CHEBI:132519"/>
        <dbReference type="EC" id="2.4.1.260"/>
    </reaction>
    <physiologicalReaction direction="left-to-right" evidence="11">
        <dbReference type="Rhea" id="RHEA:29536"/>
    </physiologicalReaction>
</comment>
<name>A0A6B2LEY6_9EUKA</name>
<evidence type="ECO:0000256" key="1">
    <source>
        <dbReference type="ARBA" id="ARBA00004477"/>
    </source>
</evidence>
<keyword evidence="8 12" id="KW-1133">Transmembrane helix</keyword>
<keyword evidence="5" id="KW-0808">Transferase</keyword>
<evidence type="ECO:0000256" key="2">
    <source>
        <dbReference type="ARBA" id="ARBA00004922"/>
    </source>
</evidence>
<evidence type="ECO:0000256" key="5">
    <source>
        <dbReference type="ARBA" id="ARBA00022679"/>
    </source>
</evidence>